<gene>
    <name evidence="1" type="ORF">INT48_006319</name>
</gene>
<dbReference type="OrthoDB" id="5835829at2759"/>
<evidence type="ECO:0000313" key="2">
    <source>
        <dbReference type="Proteomes" id="UP000613177"/>
    </source>
</evidence>
<name>A0A8H7VVE6_9FUNG</name>
<organism evidence="1 2">
    <name type="scientific">Thamnidium elegans</name>
    <dbReference type="NCBI Taxonomy" id="101142"/>
    <lineage>
        <taxon>Eukaryota</taxon>
        <taxon>Fungi</taxon>
        <taxon>Fungi incertae sedis</taxon>
        <taxon>Mucoromycota</taxon>
        <taxon>Mucoromycotina</taxon>
        <taxon>Mucoromycetes</taxon>
        <taxon>Mucorales</taxon>
        <taxon>Mucorineae</taxon>
        <taxon>Mucoraceae</taxon>
        <taxon>Thamnidium</taxon>
    </lineage>
</organism>
<evidence type="ECO:0000313" key="1">
    <source>
        <dbReference type="EMBL" id="KAG2232867.1"/>
    </source>
</evidence>
<accession>A0A8H7VVE6</accession>
<keyword evidence="2" id="KW-1185">Reference proteome</keyword>
<reference evidence="1" key="1">
    <citation type="submission" date="2021-01" db="EMBL/GenBank/DDBJ databases">
        <title>Metabolic potential, ecology and presence of endohyphal bacteria is reflected in genomic diversity of Mucoromycotina.</title>
        <authorList>
            <person name="Muszewska A."/>
            <person name="Okrasinska A."/>
            <person name="Steczkiewicz K."/>
            <person name="Drgas O."/>
            <person name="Orlowska M."/>
            <person name="Perlinska-Lenart U."/>
            <person name="Aleksandrzak-Piekarczyk T."/>
            <person name="Szatraj K."/>
            <person name="Zielenkiewicz U."/>
            <person name="Pilsyk S."/>
            <person name="Malc E."/>
            <person name="Mieczkowski P."/>
            <person name="Kruszewska J.S."/>
            <person name="Biernat P."/>
            <person name="Pawlowska J."/>
        </authorList>
    </citation>
    <scope>NUCLEOTIDE SEQUENCE</scope>
    <source>
        <strain evidence="1">WA0000018081</strain>
    </source>
</reference>
<dbReference type="AlphaFoldDB" id="A0A8H7VVE6"/>
<protein>
    <submittedName>
        <fullName evidence="1">Uncharacterized protein</fullName>
    </submittedName>
</protein>
<dbReference type="EMBL" id="JAEPRE010000097">
    <property type="protein sequence ID" value="KAG2232867.1"/>
    <property type="molecule type" value="Genomic_DNA"/>
</dbReference>
<sequence length="101" mass="12029">MIDSSAKYINNRLYTLLYPTSEYISVWERTLRDYIRIFIIKRYLLKHTTYATELQRKNGLSTSLEAGNSRYNRILKFINNIFGIELARKHSPLSHMIEPIM</sequence>
<comment type="caution">
    <text evidence="1">The sequence shown here is derived from an EMBL/GenBank/DDBJ whole genome shotgun (WGS) entry which is preliminary data.</text>
</comment>
<dbReference type="Proteomes" id="UP000613177">
    <property type="component" value="Unassembled WGS sequence"/>
</dbReference>
<proteinExistence type="predicted"/>